<keyword evidence="7" id="KW-0472">Membrane</keyword>
<evidence type="ECO:0000256" key="2">
    <source>
        <dbReference type="ARBA" id="ARBA00004442"/>
    </source>
</evidence>
<dbReference type="PANTHER" id="PTHR11319:SF35">
    <property type="entry name" value="OUTER MEMBRANE PROTEIN PMPC-RELATED"/>
    <property type="match status" value="1"/>
</dbReference>
<evidence type="ECO:0000313" key="10">
    <source>
        <dbReference type="Proteomes" id="UP000318313"/>
    </source>
</evidence>
<dbReference type="PROSITE" id="PS00018">
    <property type="entry name" value="EF_HAND_1"/>
    <property type="match status" value="1"/>
</dbReference>
<dbReference type="InterPro" id="IPR024079">
    <property type="entry name" value="MetalloPept_cat_dom_sf"/>
</dbReference>
<dbReference type="Gene3D" id="3.40.390.10">
    <property type="entry name" value="Collagenase (Catalytic Domain)"/>
    <property type="match status" value="1"/>
</dbReference>
<evidence type="ECO:0000256" key="5">
    <source>
        <dbReference type="ARBA" id="ARBA00022525"/>
    </source>
</evidence>
<name>A0A518IKJ4_9PLAN</name>
<dbReference type="GO" id="GO:0008237">
    <property type="term" value="F:metallopeptidase activity"/>
    <property type="evidence" value="ECO:0007669"/>
    <property type="project" value="InterPro"/>
</dbReference>
<evidence type="ECO:0000256" key="1">
    <source>
        <dbReference type="ARBA" id="ARBA00004196"/>
    </source>
</evidence>
<dbReference type="InterPro" id="IPR036439">
    <property type="entry name" value="Dockerin_dom_sf"/>
</dbReference>
<evidence type="ECO:0000256" key="4">
    <source>
        <dbReference type="ARBA" id="ARBA00016512"/>
    </source>
</evidence>
<dbReference type="EMBL" id="CP037452">
    <property type="protein sequence ID" value="QDV53622.1"/>
    <property type="molecule type" value="Genomic_DNA"/>
</dbReference>
<dbReference type="SUPFAM" id="SSF55486">
    <property type="entry name" value="Metalloproteases ('zincins'), catalytic domain"/>
    <property type="match status" value="1"/>
</dbReference>
<evidence type="ECO:0000256" key="3">
    <source>
        <dbReference type="ARBA" id="ARBA00004613"/>
    </source>
</evidence>
<dbReference type="NCBIfam" id="TIGR01376">
    <property type="entry name" value="POMP_repeat"/>
    <property type="match status" value="1"/>
</dbReference>
<keyword evidence="8" id="KW-0998">Cell outer membrane</keyword>
<gene>
    <name evidence="9" type="primary">pmp6</name>
    <name evidence="9" type="ORF">Enr17x_57030</name>
</gene>
<organism evidence="9 10">
    <name type="scientific">Gimesia fumaroli</name>
    <dbReference type="NCBI Taxonomy" id="2527976"/>
    <lineage>
        <taxon>Bacteria</taxon>
        <taxon>Pseudomonadati</taxon>
        <taxon>Planctomycetota</taxon>
        <taxon>Planctomycetia</taxon>
        <taxon>Planctomycetales</taxon>
        <taxon>Planctomycetaceae</taxon>
        <taxon>Gimesia</taxon>
    </lineage>
</organism>
<evidence type="ECO:0000256" key="8">
    <source>
        <dbReference type="ARBA" id="ARBA00023237"/>
    </source>
</evidence>
<dbReference type="SUPFAM" id="SSF51126">
    <property type="entry name" value="Pectin lyase-like"/>
    <property type="match status" value="6"/>
</dbReference>
<dbReference type="NCBIfam" id="NF041518">
    <property type="entry name" value="choice_anch_Q"/>
    <property type="match status" value="3"/>
</dbReference>
<dbReference type="OrthoDB" id="292920at2"/>
<dbReference type="Pfam" id="PF02415">
    <property type="entry name" value="Chlam_PMP"/>
    <property type="match status" value="2"/>
</dbReference>
<keyword evidence="5" id="KW-0964">Secreted</keyword>
<dbReference type="GO" id="GO:0009279">
    <property type="term" value="C:cell outer membrane"/>
    <property type="evidence" value="ECO:0007669"/>
    <property type="project" value="UniProtKB-SubCell"/>
</dbReference>
<protein>
    <recommendedName>
        <fullName evidence="4">Probable pectate lyase C</fullName>
    </recommendedName>
</protein>
<dbReference type="GO" id="GO:0000272">
    <property type="term" value="P:polysaccharide catabolic process"/>
    <property type="evidence" value="ECO:0007669"/>
    <property type="project" value="InterPro"/>
</dbReference>
<sequence length="2111" mass="220911">MFPSLWLSSLKRQLYSRFSRSAHARRNRQQRHQLPSARALISHNAVERLEDRTLLTAFTVVNTNDSGAGSLRDAIEQANANAGADTISFDAALAAQTIVVSTEMQITDDLMLTGLGADLLTLDGNGDSRIFNIDDGSFETMLTVSLSGMTLTNAFNSIGGAVFSHEDLTLENCTISGNQSGWRGAGVYSEQGRLFITGSTFAENQTLYSSSSGAGIYSVDSTLTVRDSTFHKNETFTSGGGIFYTYETGTTSLEVSNCTFTENIGGGGGGISVFRGSVIVSDSTFYQNQAMTEDAPASGGGGISVRYGAISVTNSRFEQNTAVENGGAIYHDSSGTLVVSESTFLQNSAQSGGGIYNLSSLLSVIDSEFTENEASGDSESTGGGIYAMSGEIIVQGSDFSDNSAQSYGGGVGIYRTKITVERSTFSQNSAGLSGGGLSIRGDSNNYARVTIAESTFVENSSGVAGGAVYSTTAGSAKIYNTTISQNQTATYGGGLYSIHASSLSVVNNTIVLNEATGSDSQSGDGGGIYIVTSGATVINNIIAGNLADNNSQIKGVIGNVPNLITETIDGLIDPELKNNRGGKTKTHFLLDGSAAINAGNNQAVAAAGLLYDQRGTGYARIYDGIVDFGAYEFNDHLLVVNTVADEVDGDYSYGNLSLREAIQLTNESPFHERIEFDASLLSGQTIVLTDEILISDNLTIVGLGADQLTLDGNGDSRIFRINYGSLSTKISVDISGLTFTNGTAATGGAIYSRETLSISDSVFSGNSATQAGGGIFNFSGDLSVVNSKLIGNTTGTSEDDGSGGAISHSSGMLTVDASEFTDNEAIGAGGAIYISSSVEARISHSTFSTNVANTGGAISKGNGLLIVEDCDFTENQAIAGTGGAFYVTGGTTQINASEFTENVSQTSGGAIHSLDGTLAVSTTTFLENRASGLGGAVHIGLADVTIQESTFTGNQGNSGGAIGMQGYGSSLVLVSSTLNQNVATISGGALFNNGAISVTVLNSTFSDNRAGFHGGAIYEFVNTVVSVINSTIINNEATTFTGGGIFRQQGGTGTFELRNSIVSGNRGGQFAGSYSGSNNIMQSSLVGLIDPVLRDNGGPTLTHALVTGSAAIDAGSNSVAQSAGLTKDQRGGIHHRILNGTVDIGAYESYSGVLQVDSFSDVVDGNYAAGQLTLREAIEIANSTPEDDQIVFSSSLANQTIVLSSEILISSSMTITGLGAELLTISGNNSTRIFRIDDSNAETDLIVGLSGLSLINGFSNNGGAILNFENLTVSDSVLSGNDVRVVQFVSETLNNGGAISNNDGTLTVLNSTFTDNFAFSGGGIYSSGGSLTVTGSEFNHNSATSRSGGGLFQSDGNLTVHQSQFLENSGKNGAGIAFEVNATQNEPQPVWTMNVTNSTFIGNTGGTGGGIHFDSPSKTLDQLAFVTDCTFTQNVTVYDGAGIFFNSGQAVIERCDFTENISDRTGGGIGNEWATLMVKESSFTGNSARLYGGGIANGGFFEQEGGGDVTIINCTIAENVCASAGGGFFTYSGTVNIINSTLSGNYATQTGGAIYTRWERPSVVNIYNSTLTGNSAKYGGGISSHSNPFTITNSIVAGNSSHQSPDQNNGWMTFQNSIVQDEIDGLLDPVLRDNGGHTKTHALLLGSAAIDAGDNEAVASAEIEFDQRGIGYDRIVGGAVDIGAYEVQVLSTQIDLRIVDTKSTTSENGESTSLPSNLGWLDEWSGYWLEIWISTPSTSELGILSAALDLTYNTAITSATDIEYGAAFTINQTGIINDQTGTIENLSAETSLTDVGGDQHVLFARIKFESTVEDGVDLDLEGQSLNPQSPGFVVNHPDILFIDDLASEELHGPAPATQVWANPFDLDDNDAINIRDLILFINQYSIIPSESNSTYAWFADYNQDDRVNFRDLISLIHNYGKRKSNQTPISYPQNYPEAWSQLLNVDSQSEVQTNAQPVTQSAAEAVLGSVVEQFSPKLTPSQTETLAQVDIEVVDLAGETLGRAVPGTIYIDINAAGRGWFVDATPADHSEFAYASELTLIALPDSEAADGVDLWTVILHELGHLLGYEHEAEGVMQETLVPGVRKLSDWADDETDSFFTDLTEDTSLFAF</sequence>
<dbReference type="InterPro" id="IPR003368">
    <property type="entry name" value="POMP_repeat"/>
</dbReference>
<reference evidence="9 10" key="1">
    <citation type="submission" date="2019-03" db="EMBL/GenBank/DDBJ databases">
        <title>Deep-cultivation of Planctomycetes and their phenomic and genomic characterization uncovers novel biology.</title>
        <authorList>
            <person name="Wiegand S."/>
            <person name="Jogler M."/>
            <person name="Boedeker C."/>
            <person name="Pinto D."/>
            <person name="Vollmers J."/>
            <person name="Rivas-Marin E."/>
            <person name="Kohn T."/>
            <person name="Peeters S.H."/>
            <person name="Heuer A."/>
            <person name="Rast P."/>
            <person name="Oberbeckmann S."/>
            <person name="Bunk B."/>
            <person name="Jeske O."/>
            <person name="Meyerdierks A."/>
            <person name="Storesund J.E."/>
            <person name="Kallscheuer N."/>
            <person name="Luecker S."/>
            <person name="Lage O.M."/>
            <person name="Pohl T."/>
            <person name="Merkel B.J."/>
            <person name="Hornburger P."/>
            <person name="Mueller R.-W."/>
            <person name="Bruemmer F."/>
            <person name="Labrenz M."/>
            <person name="Spormann A.M."/>
            <person name="Op den Camp H."/>
            <person name="Overmann J."/>
            <person name="Amann R."/>
            <person name="Jetten M.S.M."/>
            <person name="Mascher T."/>
            <person name="Medema M.H."/>
            <person name="Devos D.P."/>
            <person name="Kaster A.-K."/>
            <person name="Ovreas L."/>
            <person name="Rohde M."/>
            <person name="Galperin M.Y."/>
            <person name="Jogler C."/>
        </authorList>
    </citation>
    <scope>NUCLEOTIDE SEQUENCE [LARGE SCALE GENOMIC DNA]</scope>
    <source>
        <strain evidence="9 10">Enr17</strain>
    </source>
</reference>
<dbReference type="Gene3D" id="2.160.20.10">
    <property type="entry name" value="Single-stranded right-handed beta-helix, Pectin lyase-like"/>
    <property type="match status" value="3"/>
</dbReference>
<keyword evidence="10" id="KW-1185">Reference proteome</keyword>
<dbReference type="KEGG" id="gfm:Enr17x_57030"/>
<dbReference type="InterPro" id="IPR006626">
    <property type="entry name" value="PbH1"/>
</dbReference>
<dbReference type="Proteomes" id="UP000318313">
    <property type="component" value="Chromosome"/>
</dbReference>
<dbReference type="InterPro" id="IPR018247">
    <property type="entry name" value="EF_Hand_1_Ca_BS"/>
</dbReference>
<dbReference type="InterPro" id="IPR011050">
    <property type="entry name" value="Pectin_lyase_fold/virulence"/>
</dbReference>
<dbReference type="GO" id="GO:0005576">
    <property type="term" value="C:extracellular region"/>
    <property type="evidence" value="ECO:0007669"/>
    <property type="project" value="UniProtKB-SubCell"/>
</dbReference>
<dbReference type="SMART" id="SM00710">
    <property type="entry name" value="PbH1"/>
    <property type="match status" value="20"/>
</dbReference>
<proteinExistence type="predicted"/>
<evidence type="ECO:0000256" key="6">
    <source>
        <dbReference type="ARBA" id="ARBA00022729"/>
    </source>
</evidence>
<keyword evidence="6" id="KW-0732">Signal</keyword>
<accession>A0A518IKJ4</accession>
<dbReference type="InterPro" id="IPR012334">
    <property type="entry name" value="Pectin_lyas_fold"/>
</dbReference>
<dbReference type="PANTHER" id="PTHR11319">
    <property type="entry name" value="G PROTEIN-COUPLED RECEPTOR-RELATED"/>
    <property type="match status" value="1"/>
</dbReference>
<evidence type="ECO:0000313" key="9">
    <source>
        <dbReference type="EMBL" id="QDV53622.1"/>
    </source>
</evidence>
<comment type="subcellular location">
    <subcellularLocation>
        <location evidence="1">Cell envelope</location>
    </subcellularLocation>
    <subcellularLocation>
        <location evidence="2">Cell outer membrane</location>
    </subcellularLocation>
    <subcellularLocation>
        <location evidence="3">Secreted</location>
    </subcellularLocation>
</comment>
<evidence type="ECO:0000256" key="7">
    <source>
        <dbReference type="ARBA" id="ARBA00023136"/>
    </source>
</evidence>
<dbReference type="Gene3D" id="1.10.1330.10">
    <property type="entry name" value="Dockerin domain"/>
    <property type="match status" value="1"/>
</dbReference>
<dbReference type="RefSeq" id="WP_145313278.1">
    <property type="nucleotide sequence ID" value="NZ_CP037452.1"/>
</dbReference>
<dbReference type="InterPro" id="IPR059226">
    <property type="entry name" value="Choice_anch_Q_dom"/>
</dbReference>